<keyword evidence="10" id="KW-1185">Reference proteome</keyword>
<dbReference type="PANTHER" id="PTHR30572">
    <property type="entry name" value="MEMBRANE COMPONENT OF TRANSPORTER-RELATED"/>
    <property type="match status" value="1"/>
</dbReference>
<evidence type="ECO:0000256" key="1">
    <source>
        <dbReference type="ARBA" id="ARBA00004651"/>
    </source>
</evidence>
<protein>
    <recommendedName>
        <fullName evidence="8">ABC3 transporter permease C-terminal domain-containing protein</fullName>
    </recommendedName>
</protein>
<proteinExistence type="inferred from homology"/>
<dbReference type="EMBL" id="LN879430">
    <property type="protein sequence ID" value="CUH92927.1"/>
    <property type="molecule type" value="Genomic_DNA"/>
</dbReference>
<comment type="subcellular location">
    <subcellularLocation>
        <location evidence="1">Cell membrane</location>
        <topology evidence="1">Multi-pass membrane protein</topology>
    </subcellularLocation>
</comment>
<dbReference type="InterPro" id="IPR050250">
    <property type="entry name" value="Macrolide_Exporter_MacB"/>
</dbReference>
<feature type="domain" description="ABC3 transporter permease C-terminal" evidence="8">
    <location>
        <begin position="171"/>
        <end position="288"/>
    </location>
</feature>
<dbReference type="GO" id="GO:0005886">
    <property type="term" value="C:plasma membrane"/>
    <property type="evidence" value="ECO:0007669"/>
    <property type="project" value="UniProtKB-SubCell"/>
</dbReference>
<evidence type="ECO:0000256" key="5">
    <source>
        <dbReference type="ARBA" id="ARBA00023136"/>
    </source>
</evidence>
<keyword evidence="5 7" id="KW-0472">Membrane</keyword>
<evidence type="ECO:0000259" key="8">
    <source>
        <dbReference type="Pfam" id="PF02687"/>
    </source>
</evidence>
<dbReference type="AlphaFoldDB" id="A0A0K8J637"/>
<feature type="transmembrane region" description="Helical" evidence="7">
    <location>
        <begin position="263"/>
        <end position="286"/>
    </location>
</feature>
<dbReference type="Pfam" id="PF02687">
    <property type="entry name" value="FtsX"/>
    <property type="match status" value="1"/>
</dbReference>
<feature type="transmembrane region" description="Helical" evidence="7">
    <location>
        <begin position="213"/>
        <end position="243"/>
    </location>
</feature>
<gene>
    <name evidence="9" type="ORF">SD1D_1381</name>
</gene>
<dbReference type="PANTHER" id="PTHR30572:SF4">
    <property type="entry name" value="ABC TRANSPORTER PERMEASE YTRF"/>
    <property type="match status" value="1"/>
</dbReference>
<keyword evidence="3 7" id="KW-0812">Transmembrane</keyword>
<dbReference type="KEGG" id="hsd:SD1D_1381"/>
<evidence type="ECO:0000256" key="3">
    <source>
        <dbReference type="ARBA" id="ARBA00022692"/>
    </source>
</evidence>
<dbReference type="GO" id="GO:0022857">
    <property type="term" value="F:transmembrane transporter activity"/>
    <property type="evidence" value="ECO:0007669"/>
    <property type="project" value="TreeGrafter"/>
</dbReference>
<evidence type="ECO:0000256" key="2">
    <source>
        <dbReference type="ARBA" id="ARBA00022475"/>
    </source>
</evidence>
<evidence type="ECO:0000313" key="9">
    <source>
        <dbReference type="EMBL" id="CUH92927.1"/>
    </source>
</evidence>
<comment type="similarity">
    <text evidence="6">Belongs to the ABC-4 integral membrane protein family.</text>
</comment>
<sequence length="297" mass="33753">MINSSDVAQNRNVVVIDEFTESLLFPKKDSIGKQIRLKVDIPGFSNNSINSDNASEIKKCTIIGVVKSGYHGKKERMKYNKYISNLKETINLNTVIYTPKSYLLQNFETSDQKIIAWSTNDIKAMQLIKKSIELFKNQSLKEFTSYDLVDKDTVLRQAKENLEPIRIFLVLIMVVLLIISGINAMSIMFFSVKERINEIGIKKALGATKIEILNQFIIEGMMMAFIAAVISVLLSIVTVLIVQKYLNESLFILFEINLTVLNILIPFFISIIYGFAFSVIPSYYGAKIKVTDSLRFE</sequence>
<evidence type="ECO:0000256" key="6">
    <source>
        <dbReference type="ARBA" id="ARBA00038076"/>
    </source>
</evidence>
<organism evidence="9 10">
    <name type="scientific">Herbinix luporum</name>
    <dbReference type="NCBI Taxonomy" id="1679721"/>
    <lineage>
        <taxon>Bacteria</taxon>
        <taxon>Bacillati</taxon>
        <taxon>Bacillota</taxon>
        <taxon>Clostridia</taxon>
        <taxon>Lachnospirales</taxon>
        <taxon>Lachnospiraceae</taxon>
        <taxon>Herbinix</taxon>
    </lineage>
</organism>
<keyword evidence="4 7" id="KW-1133">Transmembrane helix</keyword>
<evidence type="ECO:0000313" key="10">
    <source>
        <dbReference type="Proteomes" id="UP000196053"/>
    </source>
</evidence>
<dbReference type="Proteomes" id="UP000196053">
    <property type="component" value="Chromosome I"/>
</dbReference>
<feature type="transmembrane region" description="Helical" evidence="7">
    <location>
        <begin position="167"/>
        <end position="192"/>
    </location>
</feature>
<keyword evidence="2" id="KW-1003">Cell membrane</keyword>
<evidence type="ECO:0000256" key="4">
    <source>
        <dbReference type="ARBA" id="ARBA00022989"/>
    </source>
</evidence>
<dbReference type="InterPro" id="IPR003838">
    <property type="entry name" value="ABC3_permease_C"/>
</dbReference>
<dbReference type="OrthoDB" id="9770036at2"/>
<name>A0A0K8J637_9FIRM</name>
<evidence type="ECO:0000256" key="7">
    <source>
        <dbReference type="SAM" id="Phobius"/>
    </source>
</evidence>
<reference evidence="10" key="1">
    <citation type="submission" date="2015-09" db="EMBL/GenBank/DDBJ databases">
        <authorList>
            <person name="Wibberg D."/>
        </authorList>
    </citation>
    <scope>NUCLEOTIDE SEQUENCE [LARGE SCALE GENOMIC DNA]</scope>
    <source>
        <strain evidence="10">SD1D</strain>
    </source>
</reference>
<accession>A0A0K8J637</accession>